<gene>
    <name evidence="3" type="ORF">C9374_011509</name>
</gene>
<dbReference type="InterPro" id="IPR001107">
    <property type="entry name" value="Band_7"/>
</dbReference>
<evidence type="ECO:0000313" key="4">
    <source>
        <dbReference type="Proteomes" id="UP000816034"/>
    </source>
</evidence>
<sequence>MLPQNNNNKNNNNSSSFFSNPNLMSSPSDAEANNDVNFYQPITIHEIIENLKKERAVDASLYKKENTADIISDRLQSGTTIEALLVKPNVEGSNDALITQILDVVNDQQGLPVIRSILGTTVVEPGKIRVVVVNGAIRLVGPGRYMNVNPRAHWSSTYSMDSDRIEHETLSIIRVPKGYYGLATNNGQPLILGEGVHVRNSRLFNFVELKEINQEHIKHGTIDIMRIPQGKYGMVLENGIPKLLTAGYYVSDSVLFKYCGTVNINEPHIKHSTIQIIRIPKSSIGLIVIATKPLLLHEGIYTFNDQNIAFLGMKDANEQVIIHKPITRFRVKNGEIGLCWWQSKPLFVQDPGIYEVDSIDFIFEQCVPISSKLVALGSSMRIVVYDGEIGITYLKGKLDVLQPNTYIFHDSVLRTFEGYLSTKLNTIPLIEDGSKETFLRCDTKDLVELGIKASCSYRICDPKLTLTTIGKEPQIIRLIKDQSIATVQAIVRSTALNQVAQSKTVNAASHSAIGDDKDAPLQQPTAPVFFEKIHDEFLSKLHDEFKKSYGIEITNVRIEDIQIMNQELANNISKQAIITAETETKLANLGGQREIDLAAQERSNAISSIKATAEAFKLRTETEAKNNAAILEAETKAMEIKTLAKARAEAMTIEAEAEARAIEIKALAEKKRAEYLSSTEFGKQDALLTKHHDMVVQAMKGIQQIVYLPSDANMGCLPLQMFGLKGGVPTFDSLTKEQPSVSTMKK</sequence>
<evidence type="ECO:0000313" key="3">
    <source>
        <dbReference type="EMBL" id="KAG2392784.1"/>
    </source>
</evidence>
<protein>
    <recommendedName>
        <fullName evidence="2">Band 7 domain-containing protein</fullName>
    </recommendedName>
</protein>
<evidence type="ECO:0000256" key="1">
    <source>
        <dbReference type="SAM" id="MobiDB-lite"/>
    </source>
</evidence>
<organism evidence="3 4">
    <name type="scientific">Naegleria lovaniensis</name>
    <name type="common">Amoeba</name>
    <dbReference type="NCBI Taxonomy" id="51637"/>
    <lineage>
        <taxon>Eukaryota</taxon>
        <taxon>Discoba</taxon>
        <taxon>Heterolobosea</taxon>
        <taxon>Tetramitia</taxon>
        <taxon>Eutetramitia</taxon>
        <taxon>Vahlkampfiidae</taxon>
        <taxon>Naegleria</taxon>
    </lineage>
</organism>
<feature type="region of interest" description="Disordered" evidence="1">
    <location>
        <begin position="1"/>
        <end position="29"/>
    </location>
</feature>
<dbReference type="Gene3D" id="3.30.479.30">
    <property type="entry name" value="Band 7 domain"/>
    <property type="match status" value="1"/>
</dbReference>
<reference evidence="3 4" key="1">
    <citation type="journal article" date="2018" name="BMC Genomics">
        <title>The genome of Naegleria lovaniensis, the basis for a comparative approach to unravel pathogenicity factors of the human pathogenic amoeba N. fowleri.</title>
        <authorList>
            <person name="Liechti N."/>
            <person name="Schurch N."/>
            <person name="Bruggmann R."/>
            <person name="Wittwer M."/>
        </authorList>
    </citation>
    <scope>NUCLEOTIDE SEQUENCE [LARGE SCALE GENOMIC DNA]</scope>
    <source>
        <strain evidence="3 4">ATCC 30569</strain>
    </source>
</reference>
<accession>A0AA88KRL6</accession>
<feature type="compositionally biased region" description="Low complexity" evidence="1">
    <location>
        <begin position="1"/>
        <end position="28"/>
    </location>
</feature>
<name>A0AA88KRL6_NAELO</name>
<dbReference type="AlphaFoldDB" id="A0AA88KRL6"/>
<dbReference type="RefSeq" id="XP_044554678.1">
    <property type="nucleotide sequence ID" value="XM_044687173.1"/>
</dbReference>
<dbReference type="SUPFAM" id="SSF117892">
    <property type="entry name" value="Band 7/SPFH domain"/>
    <property type="match status" value="1"/>
</dbReference>
<dbReference type="GeneID" id="68103963"/>
<evidence type="ECO:0000259" key="2">
    <source>
        <dbReference type="Pfam" id="PF01145"/>
    </source>
</evidence>
<dbReference type="Proteomes" id="UP000816034">
    <property type="component" value="Unassembled WGS sequence"/>
</dbReference>
<feature type="domain" description="Band 7" evidence="2">
    <location>
        <begin position="386"/>
        <end position="588"/>
    </location>
</feature>
<dbReference type="EMBL" id="PYSW02000004">
    <property type="protein sequence ID" value="KAG2392784.1"/>
    <property type="molecule type" value="Genomic_DNA"/>
</dbReference>
<proteinExistence type="predicted"/>
<dbReference type="Pfam" id="PF01145">
    <property type="entry name" value="Band_7"/>
    <property type="match status" value="1"/>
</dbReference>
<comment type="caution">
    <text evidence="3">The sequence shown here is derived from an EMBL/GenBank/DDBJ whole genome shotgun (WGS) entry which is preliminary data.</text>
</comment>
<keyword evidence="4" id="KW-1185">Reference proteome</keyword>
<dbReference type="InterPro" id="IPR036013">
    <property type="entry name" value="Band_7/SPFH_dom_sf"/>
</dbReference>